<feature type="region of interest" description="Disordered" evidence="1">
    <location>
        <begin position="1"/>
        <end position="22"/>
    </location>
</feature>
<evidence type="ECO:0000256" key="2">
    <source>
        <dbReference type="SAM" id="Phobius"/>
    </source>
</evidence>
<keyword evidence="2" id="KW-0812">Transmembrane</keyword>
<accession>A0A1I3WJ99</accession>
<reference evidence="4" key="1">
    <citation type="submission" date="2016-10" db="EMBL/GenBank/DDBJ databases">
        <authorList>
            <person name="Varghese N."/>
            <person name="Submissions S."/>
        </authorList>
    </citation>
    <scope>NUCLEOTIDE SEQUENCE [LARGE SCALE GENOMIC DNA]</scope>
    <source>
        <strain evidence="4">DSM 26471</strain>
    </source>
</reference>
<dbReference type="STRING" id="588602.SAMN04487991_3754"/>
<dbReference type="EMBL" id="FORH01000008">
    <property type="protein sequence ID" value="SFK06937.1"/>
    <property type="molecule type" value="Genomic_DNA"/>
</dbReference>
<keyword evidence="4" id="KW-1185">Reference proteome</keyword>
<name>A0A1I3WJ99_9RHOB</name>
<feature type="transmembrane region" description="Helical" evidence="2">
    <location>
        <begin position="80"/>
        <end position="100"/>
    </location>
</feature>
<evidence type="ECO:0000313" key="3">
    <source>
        <dbReference type="EMBL" id="SFK06937.1"/>
    </source>
</evidence>
<keyword evidence="2" id="KW-0472">Membrane</keyword>
<evidence type="ECO:0000256" key="1">
    <source>
        <dbReference type="SAM" id="MobiDB-lite"/>
    </source>
</evidence>
<dbReference type="AlphaFoldDB" id="A0A1I3WJ99"/>
<dbReference type="Proteomes" id="UP000199630">
    <property type="component" value="Unassembled WGS sequence"/>
</dbReference>
<proteinExistence type="predicted"/>
<dbReference type="RefSeq" id="WP_090062303.1">
    <property type="nucleotide sequence ID" value="NZ_FORH01000008.1"/>
</dbReference>
<evidence type="ECO:0000313" key="4">
    <source>
        <dbReference type="Proteomes" id="UP000199630"/>
    </source>
</evidence>
<sequence>MSQGYRKGRGSGPVPKDDALEEVSEDALGDAFDRDLAHVFADETDEDVAELSRSVLSRIAREESGQGRDAHLAEVLSEPLPWALGFAGLMALGVALGYLASSGGTGDSIFAYLAFGDLLGLLGGF</sequence>
<dbReference type="OrthoDB" id="9906822at2"/>
<keyword evidence="2" id="KW-1133">Transmembrane helix</keyword>
<gene>
    <name evidence="3" type="ORF">SAMN04487991_3754</name>
</gene>
<organism evidence="3 4">
    <name type="scientific">Celeribacter neptunius</name>
    <dbReference type="NCBI Taxonomy" id="588602"/>
    <lineage>
        <taxon>Bacteria</taxon>
        <taxon>Pseudomonadati</taxon>
        <taxon>Pseudomonadota</taxon>
        <taxon>Alphaproteobacteria</taxon>
        <taxon>Rhodobacterales</taxon>
        <taxon>Roseobacteraceae</taxon>
        <taxon>Celeribacter</taxon>
    </lineage>
</organism>
<protein>
    <submittedName>
        <fullName evidence="3">Uncharacterized protein</fullName>
    </submittedName>
</protein>